<dbReference type="RefSeq" id="XP_072853118.1">
    <property type="nucleotide sequence ID" value="XM_072997017.1"/>
</dbReference>
<gene>
    <name evidence="3 4 5 6 7" type="primary">ASIP</name>
</gene>
<protein>
    <submittedName>
        <fullName evidence="3 4">Agouti-signaling protein isoform X1</fullName>
    </submittedName>
</protein>
<evidence type="ECO:0000313" key="4">
    <source>
        <dbReference type="RefSeq" id="XP_072853115.1"/>
    </source>
</evidence>
<dbReference type="PANTHER" id="PTHR31635">
    <property type="entry name" value="REVERSE TRANSCRIPTASE DOMAIN-CONTAINING PROTEIN-RELATED"/>
    <property type="match status" value="1"/>
</dbReference>
<dbReference type="Proteomes" id="UP001652642">
    <property type="component" value="Chromosome 4"/>
</dbReference>
<evidence type="ECO:0000313" key="3">
    <source>
        <dbReference type="RefSeq" id="XP_072853114.1"/>
    </source>
</evidence>
<dbReference type="RefSeq" id="XP_072853114.1">
    <property type="nucleotide sequence ID" value="XM_072997013.1"/>
</dbReference>
<accession>A0ABM5G640</accession>
<sequence length="145" mass="17354">MEYRNLLLGFLLCCILLATSYSYMILEEKKDTNKSAVHTSKIKFPDLPPISIVELTKTSMKLSRKEAERNKSMKGRKPRIKLKYLQDDKKKGGWGLPNLQLFYEEAALQWLREWIRLEDEKNINTRKQRFKIWNSCILMVWKKRK</sequence>
<organism evidence="2 7">
    <name type="scientific">Pogona vitticeps</name>
    <name type="common">central bearded dragon</name>
    <dbReference type="NCBI Taxonomy" id="103695"/>
    <lineage>
        <taxon>Eukaryota</taxon>
        <taxon>Metazoa</taxon>
        <taxon>Chordata</taxon>
        <taxon>Craniata</taxon>
        <taxon>Vertebrata</taxon>
        <taxon>Euteleostomi</taxon>
        <taxon>Lepidosauria</taxon>
        <taxon>Squamata</taxon>
        <taxon>Bifurcata</taxon>
        <taxon>Unidentata</taxon>
        <taxon>Episquamata</taxon>
        <taxon>Toxicofera</taxon>
        <taxon>Iguania</taxon>
        <taxon>Acrodonta</taxon>
        <taxon>Agamidae</taxon>
        <taxon>Amphibolurinae</taxon>
        <taxon>Pogona</taxon>
    </lineage>
</organism>
<reference evidence="3 4" key="1">
    <citation type="submission" date="2025-05" db="UniProtKB">
        <authorList>
            <consortium name="RefSeq"/>
        </authorList>
    </citation>
    <scope>IDENTIFICATION</scope>
</reference>
<dbReference type="RefSeq" id="XP_072853117.1">
    <property type="nucleotide sequence ID" value="XM_072997016.1"/>
</dbReference>
<keyword evidence="1" id="KW-0732">Signal</keyword>
<dbReference type="GeneID" id="110085918"/>
<dbReference type="PANTHER" id="PTHR31635:SF196">
    <property type="entry name" value="REVERSE TRANSCRIPTASE DOMAIN-CONTAINING PROTEIN-RELATED"/>
    <property type="match status" value="1"/>
</dbReference>
<evidence type="ECO:0000313" key="7">
    <source>
        <dbReference type="RefSeq" id="XP_072853118.1"/>
    </source>
</evidence>
<keyword evidence="2" id="KW-1185">Reference proteome</keyword>
<dbReference type="RefSeq" id="XP_072853116.1">
    <property type="nucleotide sequence ID" value="XM_072997015.1"/>
</dbReference>
<name>A0ABM5G640_9SAUR</name>
<feature type="signal peptide" evidence="1">
    <location>
        <begin position="1"/>
        <end position="22"/>
    </location>
</feature>
<feature type="chain" id="PRO_5045028222" evidence="1">
    <location>
        <begin position="23"/>
        <end position="145"/>
    </location>
</feature>
<evidence type="ECO:0000313" key="6">
    <source>
        <dbReference type="RefSeq" id="XP_072853117.1"/>
    </source>
</evidence>
<dbReference type="RefSeq" id="XP_072853115.1">
    <property type="nucleotide sequence ID" value="XM_072997014.1"/>
</dbReference>
<evidence type="ECO:0000313" key="5">
    <source>
        <dbReference type="RefSeq" id="XP_072853116.1"/>
    </source>
</evidence>
<proteinExistence type="predicted"/>
<evidence type="ECO:0000313" key="2">
    <source>
        <dbReference type="Proteomes" id="UP001652642"/>
    </source>
</evidence>
<evidence type="ECO:0000256" key="1">
    <source>
        <dbReference type="SAM" id="SignalP"/>
    </source>
</evidence>